<keyword evidence="4 6" id="KW-1133">Transmembrane helix</keyword>
<comment type="caution">
    <text evidence="8">The sequence shown here is derived from an EMBL/GenBank/DDBJ whole genome shotgun (WGS) entry which is preliminary data.</text>
</comment>
<proteinExistence type="predicted"/>
<protein>
    <recommendedName>
        <fullName evidence="7">Type II secretion system protein GspF domain-containing protein</fullName>
    </recommendedName>
</protein>
<evidence type="ECO:0000313" key="8">
    <source>
        <dbReference type="EMBL" id="KNZ41686.1"/>
    </source>
</evidence>
<evidence type="ECO:0000313" key="9">
    <source>
        <dbReference type="Proteomes" id="UP000036873"/>
    </source>
</evidence>
<feature type="transmembrane region" description="Helical" evidence="6">
    <location>
        <begin position="115"/>
        <end position="133"/>
    </location>
</feature>
<dbReference type="STRING" id="52689.AKG39_10610"/>
<keyword evidence="5 6" id="KW-0472">Membrane</keyword>
<feature type="transmembrane region" description="Helical" evidence="6">
    <location>
        <begin position="261"/>
        <end position="285"/>
    </location>
</feature>
<dbReference type="Proteomes" id="UP000036873">
    <property type="component" value="Unassembled WGS sequence"/>
</dbReference>
<evidence type="ECO:0000256" key="6">
    <source>
        <dbReference type="SAM" id="Phobius"/>
    </source>
</evidence>
<evidence type="ECO:0000259" key="7">
    <source>
        <dbReference type="Pfam" id="PF00482"/>
    </source>
</evidence>
<gene>
    <name evidence="8" type="ORF">AKG39_10610</name>
</gene>
<dbReference type="AlphaFoldDB" id="A0A0L6TZJ0"/>
<name>A0A0L6TZJ0_9FIRM</name>
<comment type="subcellular location">
    <subcellularLocation>
        <location evidence="1">Cell membrane</location>
        <topology evidence="1">Multi-pass membrane protein</topology>
    </subcellularLocation>
</comment>
<keyword evidence="9" id="KW-1185">Reference proteome</keyword>
<feature type="domain" description="Type II secretion system protein GspF" evidence="7">
    <location>
        <begin position="153"/>
        <end position="277"/>
    </location>
</feature>
<evidence type="ECO:0000256" key="2">
    <source>
        <dbReference type="ARBA" id="ARBA00022475"/>
    </source>
</evidence>
<dbReference type="InterPro" id="IPR018076">
    <property type="entry name" value="T2SS_GspF_dom"/>
</dbReference>
<dbReference type="PANTHER" id="PTHR35007">
    <property type="entry name" value="INTEGRAL MEMBRANE PROTEIN-RELATED"/>
    <property type="match status" value="1"/>
</dbReference>
<keyword evidence="3 6" id="KW-0812">Transmembrane</keyword>
<feature type="transmembrane region" description="Helical" evidence="6">
    <location>
        <begin position="90"/>
        <end position="109"/>
    </location>
</feature>
<dbReference type="GO" id="GO:0005886">
    <property type="term" value="C:plasma membrane"/>
    <property type="evidence" value="ECO:0007669"/>
    <property type="project" value="UniProtKB-SubCell"/>
</dbReference>
<dbReference type="PANTHER" id="PTHR35007:SF2">
    <property type="entry name" value="PILUS ASSEMBLE PROTEIN"/>
    <property type="match status" value="1"/>
</dbReference>
<dbReference type="EMBL" id="LGYO01000026">
    <property type="protein sequence ID" value="KNZ41686.1"/>
    <property type="molecule type" value="Genomic_DNA"/>
</dbReference>
<evidence type="ECO:0000256" key="1">
    <source>
        <dbReference type="ARBA" id="ARBA00004651"/>
    </source>
</evidence>
<dbReference type="Pfam" id="PF00482">
    <property type="entry name" value="T2SSF"/>
    <property type="match status" value="1"/>
</dbReference>
<keyword evidence="2" id="KW-1003">Cell membrane</keyword>
<sequence length="291" mass="32549">MSVFYKPAKTADNKRKRLNAIKKIDQVQLDEALEKPFFQRIIVPFFTALVKKVSNLLPKNKGSDKNRKTEKNLKLAGLNIRMNEYNAIRLIFSGGVTVAMFFVTALLSLDFPVKFLILLVTLLGSVIGPNIFLKLRISGRKEDLRNQLPDVMDLLCVSMEAGLGFDAALIKIGERLQGVLVDELNLVHSEISLGKPRRDALRSLSERNPVDELTTFAASIIQAEKLGIPIKNALVIQAQELRIKRRQRAEEKAMKAPVKMLIPLVIFVLPVLFIVLLGPTILQVIDQFGGI</sequence>
<evidence type="ECO:0000256" key="4">
    <source>
        <dbReference type="ARBA" id="ARBA00022989"/>
    </source>
</evidence>
<evidence type="ECO:0000256" key="5">
    <source>
        <dbReference type="ARBA" id="ARBA00023136"/>
    </source>
</evidence>
<organism evidence="8 9">
    <name type="scientific">Acetobacterium bakii</name>
    <dbReference type="NCBI Taxonomy" id="52689"/>
    <lineage>
        <taxon>Bacteria</taxon>
        <taxon>Bacillati</taxon>
        <taxon>Bacillota</taxon>
        <taxon>Clostridia</taxon>
        <taxon>Eubacteriales</taxon>
        <taxon>Eubacteriaceae</taxon>
        <taxon>Acetobacterium</taxon>
    </lineage>
</organism>
<reference evidence="9" key="1">
    <citation type="submission" date="2015-07" db="EMBL/GenBank/DDBJ databases">
        <title>Draft genome sequence of Acetobacterium bakii DSM 8293, a potential psychrophilic chemical producer through syngas fermentation.</title>
        <authorList>
            <person name="Song Y."/>
            <person name="Hwang S."/>
            <person name="Cho B.-K."/>
        </authorList>
    </citation>
    <scope>NUCLEOTIDE SEQUENCE [LARGE SCALE GENOMIC DNA]</scope>
    <source>
        <strain evidence="9">DSM 8239</strain>
    </source>
</reference>
<evidence type="ECO:0000256" key="3">
    <source>
        <dbReference type="ARBA" id="ARBA00022692"/>
    </source>
</evidence>
<dbReference type="PATRIC" id="fig|52689.4.peg.1342"/>
<accession>A0A0L6TZJ0</accession>